<feature type="signal peptide" evidence="1">
    <location>
        <begin position="1"/>
        <end position="20"/>
    </location>
</feature>
<reference evidence="2 3" key="1">
    <citation type="submission" date="2016-10" db="EMBL/GenBank/DDBJ databases">
        <authorList>
            <person name="de Groot N.N."/>
        </authorList>
    </citation>
    <scope>NUCLEOTIDE SEQUENCE [LARGE SCALE GENOMIC DNA]</scope>
    <source>
        <strain evidence="2 3">DSM 27078</strain>
    </source>
</reference>
<evidence type="ECO:0000313" key="3">
    <source>
        <dbReference type="Proteomes" id="UP000198648"/>
    </source>
</evidence>
<gene>
    <name evidence="2" type="ORF">SAMN05444005_101144</name>
</gene>
<dbReference type="PROSITE" id="PS51257">
    <property type="entry name" value="PROKAR_LIPOPROTEIN"/>
    <property type="match status" value="1"/>
</dbReference>
<evidence type="ECO:0000313" key="2">
    <source>
        <dbReference type="EMBL" id="SEP55161.1"/>
    </source>
</evidence>
<evidence type="ECO:0000256" key="1">
    <source>
        <dbReference type="SAM" id="SignalP"/>
    </source>
</evidence>
<accession>A0A1H8YT13</accession>
<keyword evidence="1" id="KW-0732">Signal</keyword>
<organism evidence="2 3">
    <name type="scientific">Flavobacterium urocaniciphilum</name>
    <dbReference type="NCBI Taxonomy" id="1299341"/>
    <lineage>
        <taxon>Bacteria</taxon>
        <taxon>Pseudomonadati</taxon>
        <taxon>Bacteroidota</taxon>
        <taxon>Flavobacteriia</taxon>
        <taxon>Flavobacteriales</taxon>
        <taxon>Flavobacteriaceae</taxon>
        <taxon>Flavobacterium</taxon>
    </lineage>
</organism>
<keyword evidence="3" id="KW-1185">Reference proteome</keyword>
<protein>
    <submittedName>
        <fullName evidence="2">Uncharacterized protein</fullName>
    </submittedName>
</protein>
<dbReference type="STRING" id="1299341.SAMN05444005_101144"/>
<name>A0A1H8YT13_9FLAO</name>
<dbReference type="Proteomes" id="UP000198648">
    <property type="component" value="Unassembled WGS sequence"/>
</dbReference>
<dbReference type="OrthoDB" id="1325794at2"/>
<dbReference type="EMBL" id="FOEI01000001">
    <property type="protein sequence ID" value="SEP55161.1"/>
    <property type="molecule type" value="Genomic_DNA"/>
</dbReference>
<dbReference type="AlphaFoldDB" id="A0A1H8YT13"/>
<sequence>MKKLIFGALLSTLFMLFSCGGDDNNETENVLTGSMSATINGSSWSSTNGGAIANVMTVGFGGDSQKSLQIIGIASNTSSFTMNIPIENLAVGSKTFSGDFAEGTLGYISSNQMDVFTSQHTSGNFTVNITTLNLETGKMSGTFSGTLYDDNDVSMSITNGVFTDVVFLSTDYYSNGSMSLKRNSGQVFTMDAFNEDGKFITIMENSGDNSIAIMGNNANLTSDFGIYSLNFPKNIAAGTYALTYDGTYNAGISNSNSQAEFTNVSGSLTITSHTGNTIVGTFSYSANNGSQTVNISNGSFSITHN</sequence>
<feature type="chain" id="PRO_5011651800" evidence="1">
    <location>
        <begin position="21"/>
        <end position="305"/>
    </location>
</feature>
<proteinExistence type="predicted"/>
<dbReference type="RefSeq" id="WP_091463756.1">
    <property type="nucleotide sequence ID" value="NZ_FOEI01000001.1"/>
</dbReference>